<dbReference type="GO" id="GO:0140359">
    <property type="term" value="F:ABC-type transporter activity"/>
    <property type="evidence" value="ECO:0007669"/>
    <property type="project" value="InterPro"/>
</dbReference>
<evidence type="ECO:0000256" key="3">
    <source>
        <dbReference type="ARBA" id="ARBA00022692"/>
    </source>
</evidence>
<evidence type="ECO:0000256" key="6">
    <source>
        <dbReference type="ARBA" id="ARBA00022989"/>
    </source>
</evidence>
<feature type="compositionally biased region" description="Low complexity" evidence="8">
    <location>
        <begin position="610"/>
        <end position="643"/>
    </location>
</feature>
<dbReference type="Gene3D" id="1.20.1560.10">
    <property type="entry name" value="ABC transporter type 1, transmembrane domain"/>
    <property type="match status" value="1"/>
</dbReference>
<keyword evidence="4" id="KW-0547">Nucleotide-binding</keyword>
<dbReference type="PROSITE" id="PS50929">
    <property type="entry name" value="ABC_TM1F"/>
    <property type="match status" value="1"/>
</dbReference>
<keyword evidence="3 9" id="KW-0812">Transmembrane</keyword>
<evidence type="ECO:0000256" key="4">
    <source>
        <dbReference type="ARBA" id="ARBA00022741"/>
    </source>
</evidence>
<feature type="compositionally biased region" description="Low complexity" evidence="8">
    <location>
        <begin position="678"/>
        <end position="690"/>
    </location>
</feature>
<comment type="similarity">
    <text evidence="1">Belongs to the ABC transporter superfamily. ABCD family. Peroxisomal fatty acyl CoA transporter (TC 3.A.1.203) subfamily.</text>
</comment>
<feature type="region of interest" description="Disordered" evidence="8">
    <location>
        <begin position="823"/>
        <end position="852"/>
    </location>
</feature>
<feature type="region of interest" description="Disordered" evidence="8">
    <location>
        <begin position="610"/>
        <end position="651"/>
    </location>
</feature>
<dbReference type="PROSITE" id="PS00211">
    <property type="entry name" value="ABC_TRANSPORTER_1"/>
    <property type="match status" value="1"/>
</dbReference>
<feature type="compositionally biased region" description="Low complexity" evidence="8">
    <location>
        <begin position="838"/>
        <end position="849"/>
    </location>
</feature>
<dbReference type="AlphaFoldDB" id="A0A7S0R9S2"/>
<dbReference type="GO" id="GO:0005524">
    <property type="term" value="F:ATP binding"/>
    <property type="evidence" value="ECO:0007669"/>
    <property type="project" value="UniProtKB-KW"/>
</dbReference>
<dbReference type="InterPro" id="IPR027417">
    <property type="entry name" value="P-loop_NTPase"/>
</dbReference>
<evidence type="ECO:0008006" key="13">
    <source>
        <dbReference type="Google" id="ProtNLM"/>
    </source>
</evidence>
<feature type="region of interest" description="Disordered" evidence="8">
    <location>
        <begin position="1"/>
        <end position="22"/>
    </location>
</feature>
<dbReference type="PROSITE" id="PS50893">
    <property type="entry name" value="ABC_TRANSPORTER_2"/>
    <property type="match status" value="1"/>
</dbReference>
<dbReference type="InterPro" id="IPR017871">
    <property type="entry name" value="ABC_transporter-like_CS"/>
</dbReference>
<dbReference type="PANTHER" id="PTHR11384:SF59">
    <property type="entry name" value="LYSOSOMAL COBALAMIN TRANSPORTER ABCD4"/>
    <property type="match status" value="1"/>
</dbReference>
<proteinExistence type="inferred from homology"/>
<evidence type="ECO:0000256" key="7">
    <source>
        <dbReference type="ARBA" id="ARBA00023136"/>
    </source>
</evidence>
<evidence type="ECO:0000256" key="9">
    <source>
        <dbReference type="SAM" id="Phobius"/>
    </source>
</evidence>
<evidence type="ECO:0000313" key="12">
    <source>
        <dbReference type="EMBL" id="CAD8671312.1"/>
    </source>
</evidence>
<dbReference type="InterPro" id="IPR011527">
    <property type="entry name" value="ABC1_TM_dom"/>
</dbReference>
<feature type="transmembrane region" description="Helical" evidence="9">
    <location>
        <begin position="162"/>
        <end position="182"/>
    </location>
</feature>
<keyword evidence="5" id="KW-0067">ATP-binding</keyword>
<evidence type="ECO:0000256" key="1">
    <source>
        <dbReference type="ARBA" id="ARBA00008575"/>
    </source>
</evidence>
<dbReference type="SUPFAM" id="SSF52540">
    <property type="entry name" value="P-loop containing nucleoside triphosphate hydrolases"/>
    <property type="match status" value="1"/>
</dbReference>
<feature type="transmembrane region" description="Helical" evidence="9">
    <location>
        <begin position="236"/>
        <end position="257"/>
    </location>
</feature>
<dbReference type="GO" id="GO:0016887">
    <property type="term" value="F:ATP hydrolysis activity"/>
    <property type="evidence" value="ECO:0007669"/>
    <property type="project" value="InterPro"/>
</dbReference>
<dbReference type="InterPro" id="IPR003593">
    <property type="entry name" value="AAA+_ATPase"/>
</dbReference>
<evidence type="ECO:0000259" key="11">
    <source>
        <dbReference type="PROSITE" id="PS50929"/>
    </source>
</evidence>
<sequence length="952" mass="98967">MLRHRAHGVHGSRVQPSSSAIRHSNLRKPLGAALPLQRAPLGACTRVLLHGQGAPCGRTRTVMWSTGNGSGGDAPNPSVALQRAEKVAGASTDLGVIYKRLSELALPYWSDPVVGASARWKLAGVVGLTLATTGVSVMFNFLGRDFFNALSEKNEAEFYSQLVKYLGAFAVGIPVFVFKSYYQSRLAVEWRAWMTERLMTDYFQDRTFYALQSQSTVDNPDQRISSDVAQFTNTTVTLSLVLLNASIDLISFSGILYSIYPPLFLALIAYSSSGTFISLAIGKNLVGLNFAQEAREADLRYGLVRVRENAESVAFYRGESDEQELLAARLRAAVENYLGLLVASRNLDFFTSFYRYLIQLLPAAVVAPLFFQGKIEFGVINQSQSAFNHVLNDLSLVVYQFESLAGFSAVVDRLGQFTEAMGTHKSDKAATAATAATAIAAATGTTTTAASSSGSAGSSSRAGAGSGASGAVAPAYASMPGIQLSWTEPKSDGALLSLHDLAVVTPDKANLLVQGVTLSIKQGQSLLIMGPSGAGKTSILRAVAGLWQAGAGEVGIHVPEAQVMFLPQKPYMVLGSLRDQVLYPRFDVDADSAAAAMVASESGMENGAAAAATSTITGTPSSASTSASSATPAPAATKDAAATKPPPPPDSEIVAVLRKVRLGHLLARYSKGGAARPAANGSSSDGEGSSSSGGGASDAPYAALSMVADWSASLSLGEQQRLAWARLLLSRPALALLDEATSALDAESEAQVQGALDAAMAERKRTVVVIAHRLSTVRNADLTIVIDKGTIKETGTHAELMAAKGIYYSLVAKQAATADVLPPTAQVPSRPGGGATRLSPSPSASSLASVGGGNGNGASAAAAAYMVKGMVHASTASAEEDLLMSEVLRGMTSSDDTSHGRHYDQGSGACISASEREATLAAAAADAVTAENDLVSKTLGSQDPIDYASQGK</sequence>
<dbReference type="Pfam" id="PF06472">
    <property type="entry name" value="ABC_membrane_2"/>
    <property type="match status" value="1"/>
</dbReference>
<feature type="region of interest" description="Disordered" evidence="8">
    <location>
        <begin position="673"/>
        <end position="697"/>
    </location>
</feature>
<dbReference type="SUPFAM" id="SSF90123">
    <property type="entry name" value="ABC transporter transmembrane region"/>
    <property type="match status" value="1"/>
</dbReference>
<keyword evidence="6 9" id="KW-1133">Transmembrane helix</keyword>
<dbReference type="EMBL" id="HBFB01008201">
    <property type="protein sequence ID" value="CAD8671312.1"/>
    <property type="molecule type" value="Transcribed_RNA"/>
</dbReference>
<feature type="domain" description="ABC transmembrane type-1" evidence="11">
    <location>
        <begin position="123"/>
        <end position="406"/>
    </location>
</feature>
<dbReference type="Gene3D" id="3.40.50.300">
    <property type="entry name" value="P-loop containing nucleotide triphosphate hydrolases"/>
    <property type="match status" value="2"/>
</dbReference>
<keyword evidence="2" id="KW-0813">Transport</keyword>
<dbReference type="Pfam" id="PF00005">
    <property type="entry name" value="ABC_tran"/>
    <property type="match status" value="1"/>
</dbReference>
<dbReference type="PANTHER" id="PTHR11384">
    <property type="entry name" value="ATP-BINDING CASSETTE, SUB-FAMILY D MEMBER"/>
    <property type="match status" value="1"/>
</dbReference>
<gene>
    <name evidence="12" type="ORF">CLEI1391_LOCUS4633</name>
</gene>
<reference evidence="12" key="1">
    <citation type="submission" date="2021-01" db="EMBL/GenBank/DDBJ databases">
        <authorList>
            <person name="Corre E."/>
            <person name="Pelletier E."/>
            <person name="Niang G."/>
            <person name="Scheremetjew M."/>
            <person name="Finn R."/>
            <person name="Kale V."/>
            <person name="Holt S."/>
            <person name="Cochrane G."/>
            <person name="Meng A."/>
            <person name="Brown T."/>
            <person name="Cohen L."/>
        </authorList>
    </citation>
    <scope>NUCLEOTIDE SEQUENCE</scope>
    <source>
        <strain evidence="12">SAG 11-49</strain>
    </source>
</reference>
<accession>A0A7S0R9S2</accession>
<protein>
    <recommendedName>
        <fullName evidence="13">ABC transporter domain-containing protein</fullName>
    </recommendedName>
</protein>
<feature type="transmembrane region" description="Helical" evidence="9">
    <location>
        <begin position="122"/>
        <end position="142"/>
    </location>
</feature>
<feature type="compositionally biased region" description="Basic residues" evidence="8">
    <location>
        <begin position="1"/>
        <end position="10"/>
    </location>
</feature>
<keyword evidence="7 9" id="KW-0472">Membrane</keyword>
<name>A0A7S0R9S2_9CHLO</name>
<dbReference type="GO" id="GO:0016020">
    <property type="term" value="C:membrane"/>
    <property type="evidence" value="ECO:0007669"/>
    <property type="project" value="InterPro"/>
</dbReference>
<dbReference type="InterPro" id="IPR050835">
    <property type="entry name" value="ABC_transporter_sub-D"/>
</dbReference>
<dbReference type="SMART" id="SM00382">
    <property type="entry name" value="AAA"/>
    <property type="match status" value="1"/>
</dbReference>
<organism evidence="12">
    <name type="scientific">Chlamydomonas leiostraca</name>
    <dbReference type="NCBI Taxonomy" id="1034604"/>
    <lineage>
        <taxon>Eukaryota</taxon>
        <taxon>Viridiplantae</taxon>
        <taxon>Chlorophyta</taxon>
        <taxon>core chlorophytes</taxon>
        <taxon>Chlorophyceae</taxon>
        <taxon>CS clade</taxon>
        <taxon>Chlamydomonadales</taxon>
        <taxon>Chlamydomonadaceae</taxon>
        <taxon>Chlamydomonas</taxon>
    </lineage>
</organism>
<evidence type="ECO:0000259" key="10">
    <source>
        <dbReference type="PROSITE" id="PS50893"/>
    </source>
</evidence>
<feature type="domain" description="ABC transporter" evidence="10">
    <location>
        <begin position="496"/>
        <end position="813"/>
    </location>
</feature>
<evidence type="ECO:0000256" key="2">
    <source>
        <dbReference type="ARBA" id="ARBA00022448"/>
    </source>
</evidence>
<evidence type="ECO:0000256" key="5">
    <source>
        <dbReference type="ARBA" id="ARBA00022840"/>
    </source>
</evidence>
<dbReference type="InterPro" id="IPR036640">
    <property type="entry name" value="ABC1_TM_sf"/>
</dbReference>
<evidence type="ECO:0000256" key="8">
    <source>
        <dbReference type="SAM" id="MobiDB-lite"/>
    </source>
</evidence>
<dbReference type="InterPro" id="IPR003439">
    <property type="entry name" value="ABC_transporter-like_ATP-bd"/>
</dbReference>